<dbReference type="InterPro" id="IPR001623">
    <property type="entry name" value="DnaJ_domain"/>
</dbReference>
<dbReference type="GO" id="GO:0042407">
    <property type="term" value="P:cristae formation"/>
    <property type="evidence" value="ECO:0007669"/>
    <property type="project" value="TreeGrafter"/>
</dbReference>
<protein>
    <submittedName>
        <fullName evidence="4">Molecular chaperone</fullName>
    </submittedName>
</protein>
<feature type="compositionally biased region" description="Acidic residues" evidence="2">
    <location>
        <begin position="468"/>
        <end position="483"/>
    </location>
</feature>
<dbReference type="VEuPathDB" id="FungiDB:P170DRAFT_401702"/>
<dbReference type="SMART" id="SM00271">
    <property type="entry name" value="DnaJ"/>
    <property type="match status" value="1"/>
</dbReference>
<sequence length="794" mass="87565">MSQTDSSNDFIAGAPADPADRQNLPNENGSADGLEYDDTNAPDGSAYSLLMDYPDEPDYYALLGLSRTPAPSESEIRSAFRSRTLSFHPDHQPTQLQDAAARHFDQLRVASETLLDPHKRTVYDLLGAEGVRREWALRGAMGKFGEARKQQVGVRAMSAAEFRAWFLETMKRRERRAVEGMVSSRGALTLGIDASSMITLDEEEEIAYFALETPRIANFDLKYSFKAPFPSPRVLLGDGERDDDDEKELPSEDGGAATQGGQSPYESGGLDMMIHTGIAGQLQPVSRKYTLTMEDDSEEVHEVAEPPILAARDLILGASVSRVFGDFAGSKGILGWKPFSFFSYSGVSATAMLLPVPSIETKLVKAVQPIPGTKPFRVNLSTTLLHSVFRCPPIVGVQVVREIGDGKHSFCNWSSGIVPWPETLKVLLAPFGNFDMDVQTALFPGNPGSHFEFGFMSPPKSPLNAATLDDDDADVEEEDEDEEHTMMRKKQTAADKAAESWQAAVTANPMTTGLVFNYARNIFSGKPANEVARSEWSSENHYAVPAADEPKAVRLEVQATVGVDLSVGWNIEGTRKVGDLTRMGLGVGLQGNHGLALTVSWGRLGQRIRLPITLVPLESVNMDLAAMMVLLPFASYCAWEFGFIRPRDRKNRRRLIARRQKQLKKSIPKKRDESAQAIALMTEQVLRRQAREANQNGLVITKAEYGLDSSKKDRSKRLSGYEVADVTIPVAALVDRGQLVIPKNTTRFHILGFHDPAPLLPKTLKIWYTYHGKDHYVEANDAEGIACPMRTHLL</sequence>
<dbReference type="InterPro" id="IPR052243">
    <property type="entry name" value="Mito_inner_membrane_organizer"/>
</dbReference>
<dbReference type="SUPFAM" id="SSF46565">
    <property type="entry name" value="Chaperone J-domain"/>
    <property type="match status" value="1"/>
</dbReference>
<evidence type="ECO:0000313" key="5">
    <source>
        <dbReference type="Proteomes" id="UP000234275"/>
    </source>
</evidence>
<feature type="region of interest" description="Disordered" evidence="2">
    <location>
        <begin position="464"/>
        <end position="483"/>
    </location>
</feature>
<feature type="region of interest" description="Disordered" evidence="2">
    <location>
        <begin position="234"/>
        <end position="268"/>
    </location>
</feature>
<dbReference type="Pfam" id="PF00226">
    <property type="entry name" value="DnaJ"/>
    <property type="match status" value="1"/>
</dbReference>
<keyword evidence="5" id="KW-1185">Reference proteome</keyword>
<feature type="region of interest" description="Disordered" evidence="2">
    <location>
        <begin position="1"/>
        <end position="47"/>
    </location>
</feature>
<dbReference type="GeneID" id="36554084"/>
<reference evidence="4 5" key="1">
    <citation type="submission" date="2016-12" db="EMBL/GenBank/DDBJ databases">
        <title>The genomes of Aspergillus section Nigri reveals drivers in fungal speciation.</title>
        <authorList>
            <consortium name="DOE Joint Genome Institute"/>
            <person name="Vesth T.C."/>
            <person name="Nybo J."/>
            <person name="Theobald S."/>
            <person name="Brandl J."/>
            <person name="Frisvad J.C."/>
            <person name="Nielsen K.F."/>
            <person name="Lyhne E.K."/>
            <person name="Kogle M.E."/>
            <person name="Kuo A."/>
            <person name="Riley R."/>
            <person name="Clum A."/>
            <person name="Nolan M."/>
            <person name="Lipzen A."/>
            <person name="Salamov A."/>
            <person name="Henrissat B."/>
            <person name="Wiebenga A."/>
            <person name="De Vries R.P."/>
            <person name="Grigoriev I.V."/>
            <person name="Mortensen U.H."/>
            <person name="Andersen M.R."/>
            <person name="Baker S.E."/>
        </authorList>
    </citation>
    <scope>NUCLEOTIDE SEQUENCE [LARGE SCALE GENOMIC DNA]</scope>
    <source>
        <strain evidence="4 5">IBT 23096</strain>
    </source>
</reference>
<evidence type="ECO:0000256" key="1">
    <source>
        <dbReference type="ARBA" id="ARBA00023186"/>
    </source>
</evidence>
<dbReference type="InterPro" id="IPR036869">
    <property type="entry name" value="J_dom_sf"/>
</dbReference>
<evidence type="ECO:0000313" key="4">
    <source>
        <dbReference type="EMBL" id="PLB51946.1"/>
    </source>
</evidence>
<dbReference type="RefSeq" id="XP_024707248.1">
    <property type="nucleotide sequence ID" value="XM_024846385.1"/>
</dbReference>
<dbReference type="STRING" id="1392250.A0A2I2GGE2"/>
<proteinExistence type="predicted"/>
<dbReference type="PRINTS" id="PR00625">
    <property type="entry name" value="JDOMAIN"/>
</dbReference>
<keyword evidence="1" id="KW-0143">Chaperone</keyword>
<dbReference type="CDD" id="cd06257">
    <property type="entry name" value="DnaJ"/>
    <property type="match status" value="1"/>
</dbReference>
<dbReference type="EMBL" id="MSFO01000002">
    <property type="protein sequence ID" value="PLB51946.1"/>
    <property type="molecule type" value="Genomic_DNA"/>
</dbReference>
<comment type="caution">
    <text evidence="4">The sequence shown here is derived from an EMBL/GenBank/DDBJ whole genome shotgun (WGS) entry which is preliminary data.</text>
</comment>
<dbReference type="AlphaFoldDB" id="A0A2I2GGE2"/>
<organism evidence="4 5">
    <name type="scientific">Aspergillus steynii IBT 23096</name>
    <dbReference type="NCBI Taxonomy" id="1392250"/>
    <lineage>
        <taxon>Eukaryota</taxon>
        <taxon>Fungi</taxon>
        <taxon>Dikarya</taxon>
        <taxon>Ascomycota</taxon>
        <taxon>Pezizomycotina</taxon>
        <taxon>Eurotiomycetes</taxon>
        <taxon>Eurotiomycetidae</taxon>
        <taxon>Eurotiales</taxon>
        <taxon>Aspergillaceae</taxon>
        <taxon>Aspergillus</taxon>
        <taxon>Aspergillus subgen. Circumdati</taxon>
    </lineage>
</organism>
<dbReference type="OrthoDB" id="666364at2759"/>
<dbReference type="Gene3D" id="1.10.287.110">
    <property type="entry name" value="DnaJ domain"/>
    <property type="match status" value="1"/>
</dbReference>
<gene>
    <name evidence="4" type="ORF">P170DRAFT_401702</name>
</gene>
<dbReference type="Proteomes" id="UP000234275">
    <property type="component" value="Unassembled WGS sequence"/>
</dbReference>
<evidence type="ECO:0000256" key="2">
    <source>
        <dbReference type="SAM" id="MobiDB-lite"/>
    </source>
</evidence>
<evidence type="ECO:0000259" key="3">
    <source>
        <dbReference type="PROSITE" id="PS50076"/>
    </source>
</evidence>
<dbReference type="GO" id="GO:0005739">
    <property type="term" value="C:mitochondrion"/>
    <property type="evidence" value="ECO:0007669"/>
    <property type="project" value="GOC"/>
</dbReference>
<dbReference type="PANTHER" id="PTHR44157">
    <property type="entry name" value="DNAJ HOMOLOG SUBFAMILY C MEMBER 11"/>
    <property type="match status" value="1"/>
</dbReference>
<dbReference type="InterPro" id="IPR024586">
    <property type="entry name" value="DnaJ-like_C11_C"/>
</dbReference>
<dbReference type="Pfam" id="PF11875">
    <property type="entry name" value="DnaJ-like_C11_C"/>
    <property type="match status" value="1"/>
</dbReference>
<dbReference type="PANTHER" id="PTHR44157:SF1">
    <property type="entry name" value="DNAJ HOMOLOG SUBFAMILY C MEMBER 11"/>
    <property type="match status" value="1"/>
</dbReference>
<dbReference type="PROSITE" id="PS50076">
    <property type="entry name" value="DNAJ_2"/>
    <property type="match status" value="1"/>
</dbReference>
<feature type="domain" description="J" evidence="3">
    <location>
        <begin position="58"/>
        <end position="127"/>
    </location>
</feature>
<accession>A0A2I2GGE2</accession>
<name>A0A2I2GGE2_9EURO</name>